<evidence type="ECO:0000313" key="13">
    <source>
        <dbReference type="EMBL" id="RLE50674.1"/>
    </source>
</evidence>
<feature type="binding site" evidence="10">
    <location>
        <position position="220"/>
    </location>
    <ligand>
        <name>D-ribose 5-phosphate</name>
        <dbReference type="ChEBI" id="CHEBI:78346"/>
    </ligand>
</feature>
<dbReference type="Proteomes" id="UP000278475">
    <property type="component" value="Unassembled WGS sequence"/>
</dbReference>
<evidence type="ECO:0000256" key="6">
    <source>
        <dbReference type="ARBA" id="ARBA00022777"/>
    </source>
</evidence>
<organism evidence="13 14">
    <name type="scientific">Thermoproteota archaeon</name>
    <dbReference type="NCBI Taxonomy" id="2056631"/>
    <lineage>
        <taxon>Archaea</taxon>
        <taxon>Thermoproteota</taxon>
    </lineage>
</organism>
<comment type="similarity">
    <text evidence="10">Belongs to the ribose-phosphate pyrophosphokinase family. Class III (archaeal) subfamily.</text>
</comment>
<feature type="active site" evidence="10">
    <location>
        <position position="193"/>
    </location>
</feature>
<gene>
    <name evidence="10" type="primary">prs</name>
    <name evidence="13" type="ORF">DRJ31_00570</name>
</gene>
<feature type="domain" description="Ribose-phosphate pyrophosphokinase N-terminal" evidence="12">
    <location>
        <begin position="1"/>
        <end position="117"/>
    </location>
</feature>
<dbReference type="GO" id="GO:0005524">
    <property type="term" value="F:ATP binding"/>
    <property type="evidence" value="ECO:0007669"/>
    <property type="project" value="UniProtKB-KW"/>
</dbReference>
<dbReference type="NCBIfam" id="NF002095">
    <property type="entry name" value="PRK00934.1"/>
    <property type="match status" value="1"/>
</dbReference>
<keyword evidence="4 10" id="KW-0545">Nucleotide biosynthesis</keyword>
<dbReference type="GO" id="GO:0016301">
    <property type="term" value="F:kinase activity"/>
    <property type="evidence" value="ECO:0007669"/>
    <property type="project" value="UniProtKB-KW"/>
</dbReference>
<dbReference type="InterPro" id="IPR005946">
    <property type="entry name" value="Rib-P_diPkinase"/>
</dbReference>
<name>A0A497ETH3_9CREN</name>
<evidence type="ECO:0000256" key="9">
    <source>
        <dbReference type="ARBA" id="ARBA00049535"/>
    </source>
</evidence>
<dbReference type="PANTHER" id="PTHR10210:SF32">
    <property type="entry name" value="RIBOSE-PHOSPHATE PYROPHOSPHOKINASE 2"/>
    <property type="match status" value="1"/>
</dbReference>
<dbReference type="EC" id="2.7.6.1" evidence="10"/>
<dbReference type="Pfam" id="PF13793">
    <property type="entry name" value="Pribosyltran_N"/>
    <property type="match status" value="1"/>
</dbReference>
<dbReference type="CDD" id="cd06223">
    <property type="entry name" value="PRTases_typeI"/>
    <property type="match status" value="1"/>
</dbReference>
<dbReference type="InterPro" id="IPR000836">
    <property type="entry name" value="PRTase_dom"/>
</dbReference>
<dbReference type="AlphaFoldDB" id="A0A497ETH3"/>
<evidence type="ECO:0000256" key="1">
    <source>
        <dbReference type="ARBA" id="ARBA00022490"/>
    </source>
</evidence>
<dbReference type="EMBL" id="QMQV01000002">
    <property type="protein sequence ID" value="RLE50674.1"/>
    <property type="molecule type" value="Genomic_DNA"/>
</dbReference>
<feature type="binding site" evidence="10">
    <location>
        <begin position="34"/>
        <end position="36"/>
    </location>
    <ligand>
        <name>ATP</name>
        <dbReference type="ChEBI" id="CHEBI:30616"/>
    </ligand>
</feature>
<feature type="binding site" evidence="10">
    <location>
        <position position="195"/>
    </location>
    <ligand>
        <name>D-ribose 5-phosphate</name>
        <dbReference type="ChEBI" id="CHEBI:78346"/>
    </ligand>
</feature>
<evidence type="ECO:0000256" key="8">
    <source>
        <dbReference type="ARBA" id="ARBA00022842"/>
    </source>
</evidence>
<dbReference type="FunFam" id="3.40.50.2020:FF:000007">
    <property type="entry name" value="Ribose-phosphate pyrophosphokinase"/>
    <property type="match status" value="1"/>
</dbReference>
<dbReference type="PANTHER" id="PTHR10210">
    <property type="entry name" value="RIBOSE-PHOSPHATE DIPHOSPHOKINASE FAMILY MEMBER"/>
    <property type="match status" value="1"/>
</dbReference>
<keyword evidence="2 10" id="KW-0808">Transferase</keyword>
<feature type="binding site" evidence="10">
    <location>
        <begin position="93"/>
        <end position="94"/>
    </location>
    <ligand>
        <name>ATP</name>
        <dbReference type="ChEBI" id="CHEBI:30616"/>
    </ligand>
</feature>
<feature type="binding site" evidence="10">
    <location>
        <position position="170"/>
    </location>
    <ligand>
        <name>Mg(2+)</name>
        <dbReference type="ChEBI" id="CHEBI:18420"/>
        <label>2</label>
    </ligand>
</feature>
<dbReference type="HAMAP" id="MF_00583_A">
    <property type="entry name" value="RibP_PPkinase_A"/>
    <property type="match status" value="1"/>
</dbReference>
<dbReference type="InterPro" id="IPR029057">
    <property type="entry name" value="PRTase-like"/>
</dbReference>
<evidence type="ECO:0000259" key="12">
    <source>
        <dbReference type="Pfam" id="PF13793"/>
    </source>
</evidence>
<dbReference type="GO" id="GO:0002189">
    <property type="term" value="C:ribose phosphate diphosphokinase complex"/>
    <property type="evidence" value="ECO:0007669"/>
    <property type="project" value="TreeGrafter"/>
</dbReference>
<keyword evidence="1 10" id="KW-0963">Cytoplasm</keyword>
<dbReference type="InterPro" id="IPR037514">
    <property type="entry name" value="Rib-P_diPkinase_arc"/>
</dbReference>
<dbReference type="NCBIfam" id="TIGR01251">
    <property type="entry name" value="ribP_PPkin"/>
    <property type="match status" value="1"/>
</dbReference>
<dbReference type="GO" id="GO:0006164">
    <property type="term" value="P:purine nucleotide biosynthetic process"/>
    <property type="evidence" value="ECO:0007669"/>
    <property type="project" value="TreeGrafter"/>
</dbReference>
<comment type="caution">
    <text evidence="13">The sequence shown here is derived from an EMBL/GenBank/DDBJ whole genome shotgun (WGS) entry which is preliminary data.</text>
</comment>
<comment type="function">
    <text evidence="10">Involved in the biosynthesis of the central metabolite phospho-alpha-D-ribosyl-1-pyrophosphate (PRPP) via the transfer of pyrophosphoryl group from ATP to 1-hydroxyl of ribose-5-phosphate (Rib-5-P).</text>
</comment>
<comment type="cofactor">
    <cofactor evidence="10">
        <name>Mg(2+)</name>
        <dbReference type="ChEBI" id="CHEBI:18420"/>
    </cofactor>
    <text evidence="10">Binds 2 Mg(2+) ions per subunit.</text>
</comment>
<evidence type="ECO:0000259" key="11">
    <source>
        <dbReference type="Pfam" id="PF00156"/>
    </source>
</evidence>
<sequence>MIIVGGSKCRGLAEKVAQHLEARLIPLETRKFPDGEVYVRVNGELKEEDVAIIQSFAKEPNDSILELALTIDACRSLNCREVIGVIPYMAYARQDARFNPGEPMSIEVLARILSSIGLNHLITVDMHLHRIRDPQKLFKIPFENLTASQLIAEYFTKNFPYEDFIVVGPDVESEQWASKVASYLNTSYVIFEKQRLSPTEVKLTASCSSDFKGKTALVVDDVISTGSTVAEAAKVSTSLGAKKVYVACIHPLLVGSALDKIMLAGASLVVATDSIESPISKISIAPVVAQALKRLMS</sequence>
<evidence type="ECO:0000256" key="4">
    <source>
        <dbReference type="ARBA" id="ARBA00022727"/>
    </source>
</evidence>
<feature type="domain" description="Phosphoribosyltransferase" evidence="11">
    <location>
        <begin position="149"/>
        <end position="250"/>
    </location>
</feature>
<comment type="catalytic activity">
    <reaction evidence="9 10">
        <text>D-ribose 5-phosphate + ATP = 5-phospho-alpha-D-ribose 1-diphosphate + AMP + H(+)</text>
        <dbReference type="Rhea" id="RHEA:15609"/>
        <dbReference type="ChEBI" id="CHEBI:15378"/>
        <dbReference type="ChEBI" id="CHEBI:30616"/>
        <dbReference type="ChEBI" id="CHEBI:58017"/>
        <dbReference type="ChEBI" id="CHEBI:78346"/>
        <dbReference type="ChEBI" id="CHEBI:456215"/>
        <dbReference type="EC" id="2.7.6.1"/>
    </reaction>
</comment>
<evidence type="ECO:0000256" key="10">
    <source>
        <dbReference type="HAMAP-Rule" id="MF_00583"/>
    </source>
</evidence>
<dbReference type="GO" id="GO:0004749">
    <property type="term" value="F:ribose phosphate diphosphokinase activity"/>
    <property type="evidence" value="ECO:0007669"/>
    <property type="project" value="UniProtKB-UniRule"/>
</dbReference>
<dbReference type="Gene3D" id="3.40.50.2020">
    <property type="match status" value="2"/>
</dbReference>
<protein>
    <recommendedName>
        <fullName evidence="10">Ribose-phosphate pyrophosphokinase</fullName>
        <shortName evidence="10">RPPK</shortName>
        <ecNumber evidence="10">2.7.6.1</ecNumber>
    </recommendedName>
    <alternativeName>
        <fullName evidence="10">5-phospho-D-ribosyl alpha-1-diphosphate synthase</fullName>
    </alternativeName>
    <alternativeName>
        <fullName evidence="10">Phosphoribosyl diphosphate synthase</fullName>
    </alternativeName>
    <alternativeName>
        <fullName evidence="10">Phosphoribosyl pyrophosphate synthase</fullName>
        <shortName evidence="10">P-Rib-PP synthase</shortName>
        <shortName evidence="10">PRPP synthase</shortName>
        <shortName evidence="10">PRPPase</shortName>
    </alternativeName>
</protein>
<keyword evidence="8 10" id="KW-0460">Magnesium</keyword>
<feature type="binding site" evidence="10">
    <location>
        <position position="127"/>
    </location>
    <ligand>
        <name>Mg(2+)</name>
        <dbReference type="ChEBI" id="CHEBI:18420"/>
        <label>1</label>
    </ligand>
</feature>
<keyword evidence="5 10" id="KW-0547">Nucleotide-binding</keyword>
<dbReference type="Pfam" id="PF00156">
    <property type="entry name" value="Pribosyltran"/>
    <property type="match status" value="1"/>
</dbReference>
<dbReference type="GO" id="GO:0005737">
    <property type="term" value="C:cytoplasm"/>
    <property type="evidence" value="ECO:0007669"/>
    <property type="project" value="UniProtKB-SubCell"/>
</dbReference>
<dbReference type="UniPathway" id="UPA00087">
    <property type="reaction ID" value="UER00172"/>
</dbReference>
<proteinExistence type="inferred from homology"/>
<dbReference type="GO" id="GO:0000287">
    <property type="term" value="F:magnesium ion binding"/>
    <property type="evidence" value="ECO:0007669"/>
    <property type="project" value="UniProtKB-UniRule"/>
</dbReference>
<dbReference type="SUPFAM" id="SSF53271">
    <property type="entry name" value="PRTase-like"/>
    <property type="match status" value="2"/>
</dbReference>
<feature type="binding site" evidence="10">
    <location>
        <begin position="224"/>
        <end position="228"/>
    </location>
    <ligand>
        <name>D-ribose 5-phosphate</name>
        <dbReference type="ChEBI" id="CHEBI:78346"/>
    </ligand>
</feature>
<evidence type="ECO:0000256" key="2">
    <source>
        <dbReference type="ARBA" id="ARBA00022679"/>
    </source>
</evidence>
<keyword evidence="7 10" id="KW-0067">ATP-binding</keyword>
<dbReference type="GO" id="GO:0006015">
    <property type="term" value="P:5-phosphoribose 1-diphosphate biosynthetic process"/>
    <property type="evidence" value="ECO:0007669"/>
    <property type="project" value="UniProtKB-UniRule"/>
</dbReference>
<evidence type="ECO:0000313" key="14">
    <source>
        <dbReference type="Proteomes" id="UP000278475"/>
    </source>
</evidence>
<dbReference type="InterPro" id="IPR029099">
    <property type="entry name" value="Pribosyltran_N"/>
</dbReference>
<comment type="subcellular location">
    <subcellularLocation>
        <location evidence="10">Cytoplasm</location>
    </subcellularLocation>
</comment>
<evidence type="ECO:0000256" key="7">
    <source>
        <dbReference type="ARBA" id="ARBA00022840"/>
    </source>
</evidence>
<comment type="pathway">
    <text evidence="10">Metabolic intermediate biosynthesis; 5-phospho-alpha-D-ribose 1-diphosphate biosynthesis; 5-phospho-alpha-D-ribose 1-diphosphate from D-ribose 5-phosphate (route I): step 1/1.</text>
</comment>
<dbReference type="SMART" id="SM01400">
    <property type="entry name" value="Pribosyltran_N"/>
    <property type="match status" value="1"/>
</dbReference>
<evidence type="ECO:0000256" key="3">
    <source>
        <dbReference type="ARBA" id="ARBA00022723"/>
    </source>
</evidence>
<accession>A0A497ETH3</accession>
<evidence type="ECO:0000256" key="5">
    <source>
        <dbReference type="ARBA" id="ARBA00022741"/>
    </source>
</evidence>
<keyword evidence="6 10" id="KW-0418">Kinase</keyword>
<reference evidence="13 14" key="1">
    <citation type="submission" date="2018-06" db="EMBL/GenBank/DDBJ databases">
        <title>Extensive metabolic versatility and redundancy in microbially diverse, dynamic hydrothermal sediments.</title>
        <authorList>
            <person name="Dombrowski N."/>
            <person name="Teske A."/>
            <person name="Baker B.J."/>
        </authorList>
    </citation>
    <scope>NUCLEOTIDE SEQUENCE [LARGE SCALE GENOMIC DNA]</scope>
    <source>
        <strain evidence="13">B66_G16</strain>
    </source>
</reference>
<keyword evidence="3 10" id="KW-0479">Metal-binding</keyword>